<dbReference type="InterPro" id="IPR036641">
    <property type="entry name" value="HPT_dom_sf"/>
</dbReference>
<keyword evidence="1" id="KW-0902">Two-component regulatory system</keyword>
<organism evidence="4 5">
    <name type="scientific">Seohaeicola saemankumensis</name>
    <dbReference type="NCBI Taxonomy" id="481181"/>
    <lineage>
        <taxon>Bacteria</taxon>
        <taxon>Pseudomonadati</taxon>
        <taxon>Pseudomonadota</taxon>
        <taxon>Alphaproteobacteria</taxon>
        <taxon>Rhodobacterales</taxon>
        <taxon>Roseobacteraceae</taxon>
        <taxon>Seohaeicola</taxon>
    </lineage>
</organism>
<dbReference type="RefSeq" id="WP_380794682.1">
    <property type="nucleotide sequence ID" value="NZ_JBHTKR010000008.1"/>
</dbReference>
<reference evidence="5" key="1">
    <citation type="journal article" date="2019" name="Int. J. Syst. Evol. Microbiol.">
        <title>The Global Catalogue of Microorganisms (GCM) 10K type strain sequencing project: providing services to taxonomists for standard genome sequencing and annotation.</title>
        <authorList>
            <consortium name="The Broad Institute Genomics Platform"/>
            <consortium name="The Broad Institute Genome Sequencing Center for Infectious Disease"/>
            <person name="Wu L."/>
            <person name="Ma J."/>
        </authorList>
    </citation>
    <scope>NUCLEOTIDE SEQUENCE [LARGE SCALE GENOMIC DNA]</scope>
    <source>
        <strain evidence="5">CCUG 55328</strain>
    </source>
</reference>
<gene>
    <name evidence="4" type="ORF">ACFQ3C_17670</name>
</gene>
<evidence type="ECO:0000256" key="2">
    <source>
        <dbReference type="PROSITE-ProRule" id="PRU00110"/>
    </source>
</evidence>
<evidence type="ECO:0000313" key="5">
    <source>
        <dbReference type="Proteomes" id="UP001597151"/>
    </source>
</evidence>
<dbReference type="Proteomes" id="UP001597151">
    <property type="component" value="Unassembled WGS sequence"/>
</dbReference>
<dbReference type="Gene3D" id="1.20.120.160">
    <property type="entry name" value="HPT domain"/>
    <property type="match status" value="1"/>
</dbReference>
<dbReference type="EMBL" id="JBHTKR010000008">
    <property type="protein sequence ID" value="MFD1196503.1"/>
    <property type="molecule type" value="Genomic_DNA"/>
</dbReference>
<feature type="domain" description="HPt" evidence="3">
    <location>
        <begin position="21"/>
        <end position="114"/>
    </location>
</feature>
<feature type="modified residue" description="Phosphohistidine" evidence="2">
    <location>
        <position position="60"/>
    </location>
</feature>
<dbReference type="SUPFAM" id="SSF47226">
    <property type="entry name" value="Histidine-containing phosphotransfer domain, HPT domain"/>
    <property type="match status" value="1"/>
</dbReference>
<dbReference type="SMART" id="SM00073">
    <property type="entry name" value="HPT"/>
    <property type="match status" value="1"/>
</dbReference>
<name>A0ABW3TH38_9RHOB</name>
<proteinExistence type="predicted"/>
<sequence>MSTSEIDHSSLKRLLDVLGNDTAELQDLLQDYIEDAPDLARRITEAAAQGDRTALRIAAHTLKSNARDFGATRLAELCAGLEKACVEGRPEDPEGYADRIRQAEQAARLALLDVSLDDLDGPGSVA</sequence>
<protein>
    <submittedName>
        <fullName evidence="4">Hpt domain-containing protein</fullName>
    </submittedName>
</protein>
<keyword evidence="5" id="KW-1185">Reference proteome</keyword>
<evidence type="ECO:0000259" key="3">
    <source>
        <dbReference type="PROSITE" id="PS50894"/>
    </source>
</evidence>
<keyword evidence="2" id="KW-0597">Phosphoprotein</keyword>
<accession>A0ABW3TH38</accession>
<comment type="caution">
    <text evidence="4">The sequence shown here is derived from an EMBL/GenBank/DDBJ whole genome shotgun (WGS) entry which is preliminary data.</text>
</comment>
<dbReference type="CDD" id="cd00088">
    <property type="entry name" value="HPT"/>
    <property type="match status" value="1"/>
</dbReference>
<evidence type="ECO:0000256" key="1">
    <source>
        <dbReference type="ARBA" id="ARBA00023012"/>
    </source>
</evidence>
<dbReference type="PROSITE" id="PS50894">
    <property type="entry name" value="HPT"/>
    <property type="match status" value="1"/>
</dbReference>
<evidence type="ECO:0000313" key="4">
    <source>
        <dbReference type="EMBL" id="MFD1196503.1"/>
    </source>
</evidence>
<dbReference type="Pfam" id="PF01627">
    <property type="entry name" value="Hpt"/>
    <property type="match status" value="1"/>
</dbReference>
<dbReference type="InterPro" id="IPR008207">
    <property type="entry name" value="Sig_transdc_His_kin_Hpt_dom"/>
</dbReference>